<evidence type="ECO:0000256" key="1">
    <source>
        <dbReference type="ARBA" id="ARBA00022490"/>
    </source>
</evidence>
<evidence type="ECO:0000313" key="8">
    <source>
        <dbReference type="Proteomes" id="UP001529235"/>
    </source>
</evidence>
<dbReference type="HAMAP" id="MF_01926">
    <property type="entry name" value="PurS"/>
    <property type="match status" value="1"/>
</dbReference>
<evidence type="ECO:0000256" key="4">
    <source>
        <dbReference type="ARBA" id="ARBA00022755"/>
    </source>
</evidence>
<comment type="catalytic activity">
    <reaction evidence="6">
        <text>N(2)-formyl-N(1)-(5-phospho-beta-D-ribosyl)glycinamide + L-glutamine + ATP + H2O = 2-formamido-N(1)-(5-O-phospho-beta-D-ribosyl)acetamidine + L-glutamate + ADP + phosphate + H(+)</text>
        <dbReference type="Rhea" id="RHEA:17129"/>
        <dbReference type="ChEBI" id="CHEBI:15377"/>
        <dbReference type="ChEBI" id="CHEBI:15378"/>
        <dbReference type="ChEBI" id="CHEBI:29985"/>
        <dbReference type="ChEBI" id="CHEBI:30616"/>
        <dbReference type="ChEBI" id="CHEBI:43474"/>
        <dbReference type="ChEBI" id="CHEBI:58359"/>
        <dbReference type="ChEBI" id="CHEBI:147286"/>
        <dbReference type="ChEBI" id="CHEBI:147287"/>
        <dbReference type="ChEBI" id="CHEBI:456216"/>
        <dbReference type="EC" id="6.3.5.3"/>
    </reaction>
</comment>
<dbReference type="PANTHER" id="PTHR34696">
    <property type="entry name" value="PHOSPHORIBOSYLFORMYLGLYCINAMIDINE SYNTHASE SUBUNIT PURS"/>
    <property type="match status" value="1"/>
</dbReference>
<dbReference type="PANTHER" id="PTHR34696:SF1">
    <property type="entry name" value="PHOSPHORIBOSYLFORMYLGLYCINAMIDINE SYNTHASE SUBUNIT PURS"/>
    <property type="match status" value="1"/>
</dbReference>
<sequence length="86" mass="9883">MVSSHLIEVIIMNKRGVRDPEGETIHKHLILRKGYSMVSSVRTGKYFLLEVNANSVEEAMNIAKEICVRLRIYNPIVHDIEVRPHS</sequence>
<dbReference type="Pfam" id="PF02700">
    <property type="entry name" value="PurS"/>
    <property type="match status" value="1"/>
</dbReference>
<dbReference type="GO" id="GO:0006189">
    <property type="term" value="P:'de novo' IMP biosynthetic process"/>
    <property type="evidence" value="ECO:0007669"/>
    <property type="project" value="UniProtKB-UniRule"/>
</dbReference>
<dbReference type="GO" id="GO:0005524">
    <property type="term" value="F:ATP binding"/>
    <property type="evidence" value="ECO:0007669"/>
    <property type="project" value="UniProtKB-UniRule"/>
</dbReference>
<name>A0ABD4Z4T2_9CREN</name>
<keyword evidence="8" id="KW-1185">Reference proteome</keyword>
<keyword evidence="1 6" id="KW-0963">Cytoplasm</keyword>
<evidence type="ECO:0000256" key="3">
    <source>
        <dbReference type="ARBA" id="ARBA00022741"/>
    </source>
</evidence>
<evidence type="ECO:0000256" key="2">
    <source>
        <dbReference type="ARBA" id="ARBA00022598"/>
    </source>
</evidence>
<reference evidence="7 8" key="1">
    <citation type="submission" date="2023-05" db="EMBL/GenBank/DDBJ databases">
        <title>A new hyperthermophilic archaea 'Ignisphaera cupida' sp. nov. and description of the family 'Ignisphaeraceae' fam. nov.</title>
        <authorList>
            <person name="Podosokorskaya O.A."/>
            <person name="Elcheninov A.G."/>
            <person name="Klukina A."/>
            <person name="Merkel A.Y."/>
        </authorList>
    </citation>
    <scope>NUCLEOTIDE SEQUENCE [LARGE SCALE GENOMIC DNA]</scope>
    <source>
        <strain evidence="7 8">4213-co</strain>
    </source>
</reference>
<protein>
    <recommendedName>
        <fullName evidence="6">Phosphoribosylformylglycinamidine synthase subunit PurS</fullName>
        <shortName evidence="6">FGAM synthase</shortName>
        <ecNumber evidence="6">6.3.5.3</ecNumber>
    </recommendedName>
    <alternativeName>
        <fullName evidence="6">Formylglycinamide ribonucleotide amidotransferase subunit III</fullName>
        <shortName evidence="6">FGAR amidotransferase III</shortName>
        <shortName evidence="6">FGAR-AT III</shortName>
    </alternativeName>
    <alternativeName>
        <fullName evidence="6">Phosphoribosylformylglycinamidine synthase subunit III</fullName>
    </alternativeName>
</protein>
<comment type="function">
    <text evidence="6">Part of the phosphoribosylformylglycinamidine synthase complex involved in the purines biosynthetic pathway. Catalyzes the ATP-dependent conversion of formylglycinamide ribonucleotide (FGAR) and glutamine to yield formylglycinamidine ribonucleotide (FGAM) and glutamate. The FGAM synthase complex is composed of three subunits. PurQ produces an ammonia molecule by converting glutamine to glutamate. PurL transfers the ammonia molecule to FGAR to form FGAM in an ATP-dependent manner. PurS interacts with PurQ and PurL and is thought to assist in the transfer of the ammonia molecule from PurQ to PurL.</text>
</comment>
<accession>A0ABD4Z4T2</accession>
<gene>
    <name evidence="6 7" type="primary">purS</name>
    <name evidence="7" type="ORF">QPL79_02390</name>
</gene>
<dbReference type="EMBL" id="JASNVW010000001">
    <property type="protein sequence ID" value="MDK6028214.1"/>
    <property type="molecule type" value="Genomic_DNA"/>
</dbReference>
<dbReference type="EC" id="6.3.5.3" evidence="6"/>
<dbReference type="Gene3D" id="3.30.1280.10">
    <property type="entry name" value="Phosphoribosylformylglycinamidine synthase subunit PurS"/>
    <property type="match status" value="1"/>
</dbReference>
<dbReference type="SUPFAM" id="SSF82697">
    <property type="entry name" value="PurS-like"/>
    <property type="match status" value="1"/>
</dbReference>
<dbReference type="RefSeq" id="WP_285273183.1">
    <property type="nucleotide sequence ID" value="NZ_JASNVW010000001.1"/>
</dbReference>
<organism evidence="7 8">
    <name type="scientific">Ignisphaera cupida</name>
    <dbReference type="NCBI Taxonomy" id="3050454"/>
    <lineage>
        <taxon>Archaea</taxon>
        <taxon>Thermoproteota</taxon>
        <taxon>Thermoprotei</taxon>
        <taxon>Desulfurococcales</taxon>
        <taxon>Desulfurococcaceae</taxon>
        <taxon>Ignisphaera</taxon>
    </lineage>
</organism>
<keyword evidence="2 6" id="KW-0436">Ligase</keyword>
<dbReference type="InterPro" id="IPR003850">
    <property type="entry name" value="PurS"/>
</dbReference>
<proteinExistence type="inferred from homology"/>
<dbReference type="GO" id="GO:0005737">
    <property type="term" value="C:cytoplasm"/>
    <property type="evidence" value="ECO:0007669"/>
    <property type="project" value="UniProtKB-SubCell"/>
</dbReference>
<dbReference type="GO" id="GO:0004642">
    <property type="term" value="F:phosphoribosylformylglycinamidine synthase activity"/>
    <property type="evidence" value="ECO:0007669"/>
    <property type="project" value="UniProtKB-UniRule"/>
</dbReference>
<dbReference type="InterPro" id="IPR036604">
    <property type="entry name" value="PurS-like_sf"/>
</dbReference>
<comment type="pathway">
    <text evidence="6">Purine metabolism; IMP biosynthesis via de novo pathway; 5-amino-1-(5-phospho-D-ribosyl)imidazole from N(2)-formyl-N(1)-(5-phospho-D-ribosyl)glycinamide: step 1/2.</text>
</comment>
<evidence type="ECO:0000256" key="6">
    <source>
        <dbReference type="HAMAP-Rule" id="MF_01926"/>
    </source>
</evidence>
<evidence type="ECO:0000256" key="5">
    <source>
        <dbReference type="ARBA" id="ARBA00022840"/>
    </source>
</evidence>
<dbReference type="NCBIfam" id="TIGR00302">
    <property type="entry name" value="phosphoribosylformylglycinamidine synthase subunit PurS"/>
    <property type="match status" value="1"/>
</dbReference>
<keyword evidence="5 6" id="KW-0067">ATP-binding</keyword>
<evidence type="ECO:0000313" key="7">
    <source>
        <dbReference type="EMBL" id="MDK6028214.1"/>
    </source>
</evidence>
<dbReference type="AlphaFoldDB" id="A0ABD4Z4T2"/>
<comment type="similarity">
    <text evidence="6">Belongs to the PurS family.</text>
</comment>
<dbReference type="Proteomes" id="UP001529235">
    <property type="component" value="Unassembled WGS sequence"/>
</dbReference>
<comment type="subcellular location">
    <subcellularLocation>
        <location evidence="6">Cytoplasm</location>
    </subcellularLocation>
</comment>
<keyword evidence="3 6" id="KW-0547">Nucleotide-binding</keyword>
<keyword evidence="4 6" id="KW-0658">Purine biosynthesis</keyword>
<comment type="caution">
    <text evidence="7">The sequence shown here is derived from an EMBL/GenBank/DDBJ whole genome shotgun (WGS) entry which is preliminary data.</text>
</comment>
<comment type="subunit">
    <text evidence="6">Part of the FGAM synthase complex composed of 1 PurL, 1 PurQ and 2 PurS subunits.</text>
</comment>